<feature type="transmembrane region" description="Helical" evidence="1">
    <location>
        <begin position="15"/>
        <end position="39"/>
    </location>
</feature>
<evidence type="ECO:0000259" key="2">
    <source>
        <dbReference type="Pfam" id="PF07596"/>
    </source>
</evidence>
<dbReference type="NCBIfam" id="TIGR02532">
    <property type="entry name" value="IV_pilin_GFxxxE"/>
    <property type="match status" value="1"/>
</dbReference>
<keyword evidence="1" id="KW-1133">Transmembrane helix</keyword>
<sequence>MPIVLTTPPLRERRAFTLVELLVVIAIIGILVSLLLPAVQAAREAARRTQCNSQLKQIGLAVQNFHDAKGQFPNGRTSTDEYGVSWAFLILPQLEEQSIYDAHVPSEPVHSEANAAAMRTPIEVYACPSRRPAAADRDFDNGGQGGGANGEPRGVAVLGDYAANAGLEEDMGMEDNDYVEGEVDFKDGHVDWSLAGPVFSNSKIASRNVTDGMSKTLAIGEKHIPPLLGDWDDAQRHTAQGDTCFLAADNLNVILRGTEDGLAESPDSNGVKQGERNRGVQLFGGGAHPGVTMFVFLDGHTEALSTSRNGVAIGINPNGIRDVPSFTNPDDQDVIDRWGWLMAMSTIAGEEVLTD</sequence>
<evidence type="ECO:0000313" key="4">
    <source>
        <dbReference type="Proteomes" id="UP000317421"/>
    </source>
</evidence>
<dbReference type="InterPro" id="IPR011453">
    <property type="entry name" value="DUF1559"/>
</dbReference>
<dbReference type="InterPro" id="IPR012902">
    <property type="entry name" value="N_methyl_site"/>
</dbReference>
<name>A0A5C6APC3_9BACT</name>
<dbReference type="EMBL" id="SJPR01000001">
    <property type="protein sequence ID" value="TWU00024.1"/>
    <property type="molecule type" value="Genomic_DNA"/>
</dbReference>
<dbReference type="OrthoDB" id="255848at2"/>
<dbReference type="Proteomes" id="UP000317421">
    <property type="component" value="Unassembled WGS sequence"/>
</dbReference>
<evidence type="ECO:0000256" key="1">
    <source>
        <dbReference type="SAM" id="Phobius"/>
    </source>
</evidence>
<keyword evidence="4" id="KW-1185">Reference proteome</keyword>
<keyword evidence="1" id="KW-0812">Transmembrane</keyword>
<dbReference type="Pfam" id="PF07596">
    <property type="entry name" value="SBP_bac_10"/>
    <property type="match status" value="1"/>
</dbReference>
<reference evidence="3 4" key="1">
    <citation type="submission" date="2019-02" db="EMBL/GenBank/DDBJ databases">
        <title>Deep-cultivation of Planctomycetes and their phenomic and genomic characterization uncovers novel biology.</title>
        <authorList>
            <person name="Wiegand S."/>
            <person name="Jogler M."/>
            <person name="Boedeker C."/>
            <person name="Pinto D."/>
            <person name="Vollmers J."/>
            <person name="Rivas-Marin E."/>
            <person name="Kohn T."/>
            <person name="Peeters S.H."/>
            <person name="Heuer A."/>
            <person name="Rast P."/>
            <person name="Oberbeckmann S."/>
            <person name="Bunk B."/>
            <person name="Jeske O."/>
            <person name="Meyerdierks A."/>
            <person name="Storesund J.E."/>
            <person name="Kallscheuer N."/>
            <person name="Luecker S."/>
            <person name="Lage O.M."/>
            <person name="Pohl T."/>
            <person name="Merkel B.J."/>
            <person name="Hornburger P."/>
            <person name="Mueller R.-W."/>
            <person name="Bruemmer F."/>
            <person name="Labrenz M."/>
            <person name="Spormann A.M."/>
            <person name="Op Den Camp H."/>
            <person name="Overmann J."/>
            <person name="Amann R."/>
            <person name="Jetten M.S.M."/>
            <person name="Mascher T."/>
            <person name="Medema M.H."/>
            <person name="Devos D.P."/>
            <person name="Kaster A.-K."/>
            <person name="Ovreas L."/>
            <person name="Rohde M."/>
            <person name="Galperin M.Y."/>
            <person name="Jogler C."/>
        </authorList>
    </citation>
    <scope>NUCLEOTIDE SEQUENCE [LARGE SCALE GENOMIC DNA]</scope>
    <source>
        <strain evidence="3 4">Pla108</strain>
    </source>
</reference>
<keyword evidence="1" id="KW-0472">Membrane</keyword>
<evidence type="ECO:0000313" key="3">
    <source>
        <dbReference type="EMBL" id="TWU00024.1"/>
    </source>
</evidence>
<feature type="domain" description="DUF1559" evidence="2">
    <location>
        <begin position="40"/>
        <end position="307"/>
    </location>
</feature>
<accession>A0A5C6APC3</accession>
<dbReference type="AlphaFoldDB" id="A0A5C6APC3"/>
<proteinExistence type="predicted"/>
<dbReference type="SUPFAM" id="SSF54523">
    <property type="entry name" value="Pili subunits"/>
    <property type="match status" value="1"/>
</dbReference>
<dbReference type="InterPro" id="IPR045584">
    <property type="entry name" value="Pilin-like"/>
</dbReference>
<dbReference type="PANTHER" id="PTHR30093:SF2">
    <property type="entry name" value="TYPE II SECRETION SYSTEM PROTEIN H"/>
    <property type="match status" value="1"/>
</dbReference>
<protein>
    <recommendedName>
        <fullName evidence="2">DUF1559 domain-containing protein</fullName>
    </recommendedName>
</protein>
<dbReference type="PANTHER" id="PTHR30093">
    <property type="entry name" value="GENERAL SECRETION PATHWAY PROTEIN G"/>
    <property type="match status" value="1"/>
</dbReference>
<dbReference type="Gene3D" id="3.30.700.10">
    <property type="entry name" value="Glycoprotein, Type 4 Pilin"/>
    <property type="match status" value="1"/>
</dbReference>
<comment type="caution">
    <text evidence="3">The sequence shown here is derived from an EMBL/GenBank/DDBJ whole genome shotgun (WGS) entry which is preliminary data.</text>
</comment>
<organism evidence="3 4">
    <name type="scientific">Botrimarina colliarenosi</name>
    <dbReference type="NCBI Taxonomy" id="2528001"/>
    <lineage>
        <taxon>Bacteria</taxon>
        <taxon>Pseudomonadati</taxon>
        <taxon>Planctomycetota</taxon>
        <taxon>Planctomycetia</taxon>
        <taxon>Pirellulales</taxon>
        <taxon>Lacipirellulaceae</taxon>
        <taxon>Botrimarina</taxon>
    </lineage>
</organism>
<gene>
    <name evidence="3" type="ORF">Pla108_09670</name>
</gene>
<dbReference type="RefSeq" id="WP_146443528.1">
    <property type="nucleotide sequence ID" value="NZ_SJPR01000001.1"/>
</dbReference>
<dbReference type="Pfam" id="PF07963">
    <property type="entry name" value="N_methyl"/>
    <property type="match status" value="1"/>
</dbReference>